<dbReference type="SUPFAM" id="SSF47598">
    <property type="entry name" value="Ribbon-helix-helix"/>
    <property type="match status" value="1"/>
</dbReference>
<dbReference type="InterPro" id="IPR002145">
    <property type="entry name" value="CopG"/>
</dbReference>
<dbReference type="Gene3D" id="3.30.70.1150">
    <property type="entry name" value="ACT-like. Chain A, domain 2"/>
    <property type="match status" value="1"/>
</dbReference>
<dbReference type="GO" id="GO:0003700">
    <property type="term" value="F:DNA-binding transcription factor activity"/>
    <property type="evidence" value="ECO:0007669"/>
    <property type="project" value="UniProtKB-UniRule"/>
</dbReference>
<evidence type="ECO:0000256" key="4">
    <source>
        <dbReference type="ARBA" id="ARBA00022723"/>
    </source>
</evidence>
<accession>A0A1I6K7Z1</accession>
<dbReference type="GO" id="GO:0016151">
    <property type="term" value="F:nickel cation binding"/>
    <property type="evidence" value="ECO:0007669"/>
    <property type="project" value="UniProtKB-UniRule"/>
</dbReference>
<reference evidence="11 12" key="1">
    <citation type="submission" date="2016-10" db="EMBL/GenBank/DDBJ databases">
        <authorList>
            <person name="de Groot N.N."/>
        </authorList>
    </citation>
    <scope>NUCLEOTIDE SEQUENCE [LARGE SCALE GENOMIC DNA]</scope>
    <source>
        <strain evidence="11 12">CGMCC 1.10457</strain>
    </source>
</reference>
<dbReference type="GO" id="GO:0003677">
    <property type="term" value="F:DNA binding"/>
    <property type="evidence" value="ECO:0007669"/>
    <property type="project" value="UniProtKB-KW"/>
</dbReference>
<dbReference type="NCBIfam" id="NF003381">
    <property type="entry name" value="PRK04460.1"/>
    <property type="match status" value="1"/>
</dbReference>
<evidence type="ECO:0000256" key="5">
    <source>
        <dbReference type="ARBA" id="ARBA00023015"/>
    </source>
</evidence>
<evidence type="ECO:0000259" key="9">
    <source>
        <dbReference type="Pfam" id="PF01402"/>
    </source>
</evidence>
<feature type="domain" description="Ribbon-helix-helix protein CopG" evidence="9">
    <location>
        <begin position="7"/>
        <end position="43"/>
    </location>
</feature>
<keyword evidence="12" id="KW-1185">Reference proteome</keyword>
<keyword evidence="4 8" id="KW-0479">Metal-binding</keyword>
<dbReference type="InterPro" id="IPR013321">
    <property type="entry name" value="Arc_rbn_hlx_hlx"/>
</dbReference>
<feature type="binding site" evidence="8">
    <location>
        <position position="92"/>
    </location>
    <ligand>
        <name>Ni(2+)</name>
        <dbReference type="ChEBI" id="CHEBI:49786"/>
    </ligand>
</feature>
<comment type="function">
    <text evidence="1 8">Transcriptional regulator.</text>
</comment>
<feature type="binding site" evidence="8">
    <location>
        <position position="100"/>
    </location>
    <ligand>
        <name>Ni(2+)</name>
        <dbReference type="ChEBI" id="CHEBI:49786"/>
    </ligand>
</feature>
<dbReference type="OrthoDB" id="25654at2157"/>
<evidence type="ECO:0000256" key="2">
    <source>
        <dbReference type="ARBA" id="ARBA00008478"/>
    </source>
</evidence>
<dbReference type="CDD" id="cd22231">
    <property type="entry name" value="RHH_NikR_HicB-like"/>
    <property type="match status" value="1"/>
</dbReference>
<evidence type="ECO:0000313" key="12">
    <source>
        <dbReference type="Proteomes" id="UP000199062"/>
    </source>
</evidence>
<dbReference type="NCBIfam" id="NF002169">
    <property type="entry name" value="PRK01002.1"/>
    <property type="match status" value="1"/>
</dbReference>
<sequence length="136" mass="15465">MSEDLDRISLTLPPEMTDRLDDIATDWDYASRSEAVRDALRDFFTAYEWESDHGETHYGTLVVIHDHHVDGLADRLQRLQHDAEEIITAVQHVHLSHHRCMETITVEGPGAEISDLANRLRSVKGVRQVKVVVVGE</sequence>
<name>A0A1I6K7Z1_9EURY</name>
<comment type="similarity">
    <text evidence="2 8">Belongs to the transcriptional regulatory CopG/NikR family.</text>
</comment>
<evidence type="ECO:0000256" key="8">
    <source>
        <dbReference type="HAMAP-Rule" id="MF_00476"/>
    </source>
</evidence>
<evidence type="ECO:0000256" key="3">
    <source>
        <dbReference type="ARBA" id="ARBA00022596"/>
    </source>
</evidence>
<dbReference type="Pfam" id="PF01402">
    <property type="entry name" value="RHH_1"/>
    <property type="match status" value="1"/>
</dbReference>
<dbReference type="InterPro" id="IPR014864">
    <property type="entry name" value="TF_NikR_Ni-bd_C"/>
</dbReference>
<protein>
    <recommendedName>
        <fullName evidence="8">Putative nickel-responsive regulator</fullName>
    </recommendedName>
</protein>
<keyword evidence="7 8" id="KW-0804">Transcription</keyword>
<dbReference type="Gene3D" id="1.10.1220.10">
    <property type="entry name" value="Met repressor-like"/>
    <property type="match status" value="1"/>
</dbReference>
<dbReference type="EMBL" id="FOZK01000001">
    <property type="protein sequence ID" value="SFR87158.1"/>
    <property type="molecule type" value="Genomic_DNA"/>
</dbReference>
<gene>
    <name evidence="11" type="ORF">SAMN05216559_0316</name>
</gene>
<dbReference type="Proteomes" id="UP000199062">
    <property type="component" value="Unassembled WGS sequence"/>
</dbReference>
<keyword evidence="3 8" id="KW-0533">Nickel</keyword>
<dbReference type="HAMAP" id="MF_00476">
    <property type="entry name" value="NikR"/>
    <property type="match status" value="1"/>
</dbReference>
<feature type="domain" description="Transcription factor NikR nickel binding C-terminal" evidence="10">
    <location>
        <begin position="59"/>
        <end position="133"/>
    </location>
</feature>
<dbReference type="SUPFAM" id="SSF55021">
    <property type="entry name" value="ACT-like"/>
    <property type="match status" value="1"/>
</dbReference>
<dbReference type="NCBIfam" id="NF002815">
    <property type="entry name" value="PRK02967.1"/>
    <property type="match status" value="1"/>
</dbReference>
<dbReference type="AlphaFoldDB" id="A0A1I6K7Z1"/>
<comment type="cofactor">
    <cofactor evidence="8">
        <name>Ni(2+)</name>
        <dbReference type="ChEBI" id="CHEBI:49786"/>
    </cofactor>
    <text evidence="8">Binds 1 nickel ion per subunit.</text>
</comment>
<dbReference type="PANTHER" id="PTHR34719:SF2">
    <property type="entry name" value="NICKEL-RESPONSIVE REGULATOR"/>
    <property type="match status" value="1"/>
</dbReference>
<keyword evidence="6 8" id="KW-0238">DNA-binding</keyword>
<evidence type="ECO:0000256" key="6">
    <source>
        <dbReference type="ARBA" id="ARBA00023125"/>
    </source>
</evidence>
<dbReference type="Pfam" id="PF08753">
    <property type="entry name" value="NikR_C"/>
    <property type="match status" value="1"/>
</dbReference>
<dbReference type="PANTHER" id="PTHR34719">
    <property type="entry name" value="NICKEL-RESPONSIVE REGULATOR"/>
    <property type="match status" value="1"/>
</dbReference>
<feature type="binding site" evidence="8">
    <location>
        <position position="94"/>
    </location>
    <ligand>
        <name>Ni(2+)</name>
        <dbReference type="ChEBI" id="CHEBI:49786"/>
    </ligand>
</feature>
<dbReference type="RefSeq" id="WP_089813247.1">
    <property type="nucleotide sequence ID" value="NZ_FOZK01000001.1"/>
</dbReference>
<evidence type="ECO:0000259" key="10">
    <source>
        <dbReference type="Pfam" id="PF08753"/>
    </source>
</evidence>
<dbReference type="InterPro" id="IPR010985">
    <property type="entry name" value="Ribbon_hlx_hlx"/>
</dbReference>
<organism evidence="11 12">
    <name type="scientific">Halomicrobium zhouii</name>
    <dbReference type="NCBI Taxonomy" id="767519"/>
    <lineage>
        <taxon>Archaea</taxon>
        <taxon>Methanobacteriati</taxon>
        <taxon>Methanobacteriota</taxon>
        <taxon>Stenosarchaea group</taxon>
        <taxon>Halobacteria</taxon>
        <taxon>Halobacteriales</taxon>
        <taxon>Haloarculaceae</taxon>
        <taxon>Halomicrobium</taxon>
    </lineage>
</organism>
<evidence type="ECO:0000256" key="7">
    <source>
        <dbReference type="ARBA" id="ARBA00023163"/>
    </source>
</evidence>
<dbReference type="InterPro" id="IPR027271">
    <property type="entry name" value="Acetolactate_synth/TF_NikR_C"/>
</dbReference>
<keyword evidence="5 8" id="KW-0805">Transcription regulation</keyword>
<feature type="binding site" evidence="8">
    <location>
        <position position="81"/>
    </location>
    <ligand>
        <name>Ni(2+)</name>
        <dbReference type="ChEBI" id="CHEBI:49786"/>
    </ligand>
</feature>
<dbReference type="InterPro" id="IPR045865">
    <property type="entry name" value="ACT-like_dom_sf"/>
</dbReference>
<dbReference type="STRING" id="767519.SAMN05216559_0316"/>
<dbReference type="InterPro" id="IPR022988">
    <property type="entry name" value="Ni_resp_reg_NikR"/>
</dbReference>
<evidence type="ECO:0000256" key="1">
    <source>
        <dbReference type="ARBA" id="ARBA00002339"/>
    </source>
</evidence>
<dbReference type="GO" id="GO:0010045">
    <property type="term" value="P:response to nickel cation"/>
    <property type="evidence" value="ECO:0007669"/>
    <property type="project" value="InterPro"/>
</dbReference>
<dbReference type="InterPro" id="IPR050192">
    <property type="entry name" value="CopG/NikR_regulator"/>
</dbReference>
<evidence type="ECO:0000313" key="11">
    <source>
        <dbReference type="EMBL" id="SFR87158.1"/>
    </source>
</evidence>
<proteinExistence type="inferred from homology"/>